<dbReference type="AlphaFoldDB" id="A0A0D0DTK9"/>
<reference evidence="1 2" key="1">
    <citation type="submission" date="2014-04" db="EMBL/GenBank/DDBJ databases">
        <authorList>
            <consortium name="DOE Joint Genome Institute"/>
            <person name="Kuo A."/>
            <person name="Kohler A."/>
            <person name="Jargeat P."/>
            <person name="Nagy L.G."/>
            <person name="Floudas D."/>
            <person name="Copeland A."/>
            <person name="Barry K.W."/>
            <person name="Cichocki N."/>
            <person name="Veneault-Fourrey C."/>
            <person name="LaButti K."/>
            <person name="Lindquist E.A."/>
            <person name="Lipzen A."/>
            <person name="Lundell T."/>
            <person name="Morin E."/>
            <person name="Murat C."/>
            <person name="Sun H."/>
            <person name="Tunlid A."/>
            <person name="Henrissat B."/>
            <person name="Grigoriev I.V."/>
            <person name="Hibbett D.S."/>
            <person name="Martin F."/>
            <person name="Nordberg H.P."/>
            <person name="Cantor M.N."/>
            <person name="Hua S.X."/>
        </authorList>
    </citation>
    <scope>NUCLEOTIDE SEQUENCE [LARGE SCALE GENOMIC DNA]</scope>
    <source>
        <strain evidence="1 2">Ve08.2h10</strain>
    </source>
</reference>
<dbReference type="OrthoDB" id="2680417at2759"/>
<organism evidence="1 2">
    <name type="scientific">Paxillus rubicundulus Ve08.2h10</name>
    <dbReference type="NCBI Taxonomy" id="930991"/>
    <lineage>
        <taxon>Eukaryota</taxon>
        <taxon>Fungi</taxon>
        <taxon>Dikarya</taxon>
        <taxon>Basidiomycota</taxon>
        <taxon>Agaricomycotina</taxon>
        <taxon>Agaricomycetes</taxon>
        <taxon>Agaricomycetidae</taxon>
        <taxon>Boletales</taxon>
        <taxon>Paxilineae</taxon>
        <taxon>Paxillaceae</taxon>
        <taxon>Paxillus</taxon>
    </lineage>
</organism>
<evidence type="ECO:0000313" key="1">
    <source>
        <dbReference type="EMBL" id="KIK91921.1"/>
    </source>
</evidence>
<dbReference type="HOGENOM" id="CLU_858174_0_0_1"/>
<dbReference type="EMBL" id="KN825333">
    <property type="protein sequence ID" value="KIK91921.1"/>
    <property type="molecule type" value="Genomic_DNA"/>
</dbReference>
<accession>A0A0D0DTK9</accession>
<keyword evidence="2" id="KW-1185">Reference proteome</keyword>
<dbReference type="InParanoid" id="A0A0D0DTK9"/>
<dbReference type="Proteomes" id="UP000054538">
    <property type="component" value="Unassembled WGS sequence"/>
</dbReference>
<reference evidence="2" key="2">
    <citation type="submission" date="2015-01" db="EMBL/GenBank/DDBJ databases">
        <title>Evolutionary Origins and Diversification of the Mycorrhizal Mutualists.</title>
        <authorList>
            <consortium name="DOE Joint Genome Institute"/>
            <consortium name="Mycorrhizal Genomics Consortium"/>
            <person name="Kohler A."/>
            <person name="Kuo A."/>
            <person name="Nagy L.G."/>
            <person name="Floudas D."/>
            <person name="Copeland A."/>
            <person name="Barry K.W."/>
            <person name="Cichocki N."/>
            <person name="Veneault-Fourrey C."/>
            <person name="LaButti K."/>
            <person name="Lindquist E.A."/>
            <person name="Lipzen A."/>
            <person name="Lundell T."/>
            <person name="Morin E."/>
            <person name="Murat C."/>
            <person name="Riley R."/>
            <person name="Ohm R."/>
            <person name="Sun H."/>
            <person name="Tunlid A."/>
            <person name="Henrissat B."/>
            <person name="Grigoriev I.V."/>
            <person name="Hibbett D.S."/>
            <person name="Martin F."/>
        </authorList>
    </citation>
    <scope>NUCLEOTIDE SEQUENCE [LARGE SCALE GENOMIC DNA]</scope>
    <source>
        <strain evidence="2">Ve08.2h10</strain>
    </source>
</reference>
<protein>
    <submittedName>
        <fullName evidence="1">Uncharacterized protein</fullName>
    </submittedName>
</protein>
<gene>
    <name evidence="1" type="ORF">PAXRUDRAFT_34738</name>
</gene>
<evidence type="ECO:0000313" key="2">
    <source>
        <dbReference type="Proteomes" id="UP000054538"/>
    </source>
</evidence>
<proteinExistence type="predicted"/>
<sequence length="324" mass="36453">MKPSILSNEKVLKYIVEMLRSSSFDDAVGQVEGWPVFAKLMGSLMEDELLKQKIEGDESEITKVLEEKLRSGKPKDIRTSLVSLKILRSLGEHPPKEDFWTKALVAQGLVHLKSEEWKTQKAGITILSALAQTKHGVDAIMPHIEHMVNMLLPGSLRPQRSTPVGSHLKPSCMLGPACALRVLSEDETLRKITNEMAQLERLKDLWLDGNLIEDDTPHWRVKTPTKDDVLEMIDKMIKSVSGDFSEDLSITSVGRSALPEIRHWARLAVLVRESVGKAIAPPVKVTTNAFRYATQRLSARQMTYLLDRLQHVRSQRTGQRQPVS</sequence>
<name>A0A0D0DTK9_9AGAM</name>